<reference evidence="3" key="1">
    <citation type="submission" date="2023-07" db="EMBL/GenBank/DDBJ databases">
        <title>30 novel species of actinomycetes from the DSMZ collection.</title>
        <authorList>
            <person name="Nouioui I."/>
        </authorList>
    </citation>
    <scope>NUCLEOTIDE SEQUENCE [LARGE SCALE GENOMIC DNA]</scope>
    <source>
        <strain evidence="3">DSM 44917</strain>
    </source>
</reference>
<gene>
    <name evidence="2" type="ORF">RM780_00880</name>
</gene>
<evidence type="ECO:0000313" key="2">
    <source>
        <dbReference type="EMBL" id="MDT0305520.1"/>
    </source>
</evidence>
<accession>A0ABU2L1W3</accession>
<dbReference type="RefSeq" id="WP_311628427.1">
    <property type="nucleotide sequence ID" value="NZ_JAVREN010000001.1"/>
</dbReference>
<organism evidence="2 3">
    <name type="scientific">Streptomyces boetiae</name>
    <dbReference type="NCBI Taxonomy" id="3075541"/>
    <lineage>
        <taxon>Bacteria</taxon>
        <taxon>Bacillati</taxon>
        <taxon>Actinomycetota</taxon>
        <taxon>Actinomycetes</taxon>
        <taxon>Kitasatosporales</taxon>
        <taxon>Streptomycetaceae</taxon>
        <taxon>Streptomyces</taxon>
    </lineage>
</organism>
<protein>
    <submittedName>
        <fullName evidence="2">Uncharacterized protein</fullName>
    </submittedName>
</protein>
<proteinExistence type="predicted"/>
<evidence type="ECO:0000256" key="1">
    <source>
        <dbReference type="SAM" id="MobiDB-lite"/>
    </source>
</evidence>
<dbReference type="EMBL" id="JAVREN010000001">
    <property type="protein sequence ID" value="MDT0305520.1"/>
    <property type="molecule type" value="Genomic_DNA"/>
</dbReference>
<dbReference type="Proteomes" id="UP001183388">
    <property type="component" value="Unassembled WGS sequence"/>
</dbReference>
<name>A0ABU2L1W3_9ACTN</name>
<keyword evidence="3" id="KW-1185">Reference proteome</keyword>
<evidence type="ECO:0000313" key="3">
    <source>
        <dbReference type="Proteomes" id="UP001183388"/>
    </source>
</evidence>
<feature type="region of interest" description="Disordered" evidence="1">
    <location>
        <begin position="1"/>
        <end position="22"/>
    </location>
</feature>
<sequence>MTARPSTPAARPPRPDPAGRNDRVAIGVTVDARTVRLGDQLLLAGQAFTVADMTALFRGGRRLEFTTGETFTMKAHTVLYATRTVRPVPDATGARSGRARPRTG</sequence>
<comment type="caution">
    <text evidence="2">The sequence shown here is derived from an EMBL/GenBank/DDBJ whole genome shotgun (WGS) entry which is preliminary data.</text>
</comment>
<feature type="compositionally biased region" description="Basic and acidic residues" evidence="1">
    <location>
        <begin position="13"/>
        <end position="22"/>
    </location>
</feature>